<keyword evidence="3" id="KW-0067">ATP-binding</keyword>
<accession>A0A178MWR8</accession>
<dbReference type="GO" id="GO:0005737">
    <property type="term" value="C:cytoplasm"/>
    <property type="evidence" value="ECO:0007669"/>
    <property type="project" value="TreeGrafter"/>
</dbReference>
<dbReference type="GO" id="GO:0004077">
    <property type="term" value="F:biotin--[biotin carboxyl-carrier protein] ligase activity"/>
    <property type="evidence" value="ECO:0007669"/>
    <property type="project" value="UniProtKB-EC"/>
</dbReference>
<name>A0A178MWR8_9PROT</name>
<evidence type="ECO:0000256" key="2">
    <source>
        <dbReference type="ARBA" id="ARBA00022741"/>
    </source>
</evidence>
<comment type="caution">
    <text evidence="8">The sequence shown here is derived from an EMBL/GenBank/DDBJ whole genome shotgun (WGS) entry which is preliminary data.</text>
</comment>
<dbReference type="Pfam" id="PF02237">
    <property type="entry name" value="BPL_C"/>
    <property type="match status" value="1"/>
</dbReference>
<dbReference type="InterPro" id="IPR008988">
    <property type="entry name" value="Transcriptional_repressor_C"/>
</dbReference>
<evidence type="ECO:0000259" key="7">
    <source>
        <dbReference type="PROSITE" id="PS51733"/>
    </source>
</evidence>
<keyword evidence="2" id="KW-0547">Nucleotide-binding</keyword>
<dbReference type="Pfam" id="PF03099">
    <property type="entry name" value="BPL_LplA_LipB"/>
    <property type="match status" value="1"/>
</dbReference>
<dbReference type="EMBL" id="LWQT01000038">
    <property type="protein sequence ID" value="OAN53925.1"/>
    <property type="molecule type" value="Genomic_DNA"/>
</dbReference>
<keyword evidence="4" id="KW-0092">Biotin</keyword>
<evidence type="ECO:0000256" key="3">
    <source>
        <dbReference type="ARBA" id="ARBA00022840"/>
    </source>
</evidence>
<evidence type="ECO:0000256" key="6">
    <source>
        <dbReference type="ARBA" id="ARBA00047846"/>
    </source>
</evidence>
<keyword evidence="9" id="KW-1185">Reference proteome</keyword>
<dbReference type="EC" id="6.3.4.15" evidence="5"/>
<dbReference type="SUPFAM" id="SSF50037">
    <property type="entry name" value="C-terminal domain of transcriptional repressors"/>
    <property type="match status" value="1"/>
</dbReference>
<dbReference type="Proteomes" id="UP000078428">
    <property type="component" value="Unassembled WGS sequence"/>
</dbReference>
<comment type="catalytic activity">
    <reaction evidence="6">
        <text>biotin + L-lysyl-[protein] + ATP = N(6)-biotinyl-L-lysyl-[protein] + AMP + diphosphate + H(+)</text>
        <dbReference type="Rhea" id="RHEA:11756"/>
        <dbReference type="Rhea" id="RHEA-COMP:9752"/>
        <dbReference type="Rhea" id="RHEA-COMP:10505"/>
        <dbReference type="ChEBI" id="CHEBI:15378"/>
        <dbReference type="ChEBI" id="CHEBI:29969"/>
        <dbReference type="ChEBI" id="CHEBI:30616"/>
        <dbReference type="ChEBI" id="CHEBI:33019"/>
        <dbReference type="ChEBI" id="CHEBI:57586"/>
        <dbReference type="ChEBI" id="CHEBI:83144"/>
        <dbReference type="ChEBI" id="CHEBI:456215"/>
        <dbReference type="EC" id="6.3.4.15"/>
    </reaction>
</comment>
<dbReference type="PANTHER" id="PTHR12835">
    <property type="entry name" value="BIOTIN PROTEIN LIGASE"/>
    <property type="match status" value="1"/>
</dbReference>
<dbReference type="AlphaFoldDB" id="A0A178MWR8"/>
<dbReference type="PANTHER" id="PTHR12835:SF5">
    <property type="entry name" value="BIOTIN--PROTEIN LIGASE"/>
    <property type="match status" value="1"/>
</dbReference>
<sequence>MTSGILPAPFSLMRLDSVGSTNDEARRLALDGAAADLLVVTAKCQTAGRGRRGRVWQSPPGNLHMSVLIRRSRDLAASAQIGFVAALALAEALAELLPGADFRCKWPNDVLATPGGSAGPAAPYRKVAGMLLETEGNDWLVLGLGVDVVEAPPPGEALFAAVSLADLGWNGDADGVLAAFCERFGPWLSAWRAEGFAAIHPGWLARARGLGEPAVVRLDKETLTGLFTGLDEDGALILDQGNDGTRRIMAGDVFFPG</sequence>
<evidence type="ECO:0000313" key="9">
    <source>
        <dbReference type="Proteomes" id="UP000078428"/>
    </source>
</evidence>
<reference evidence="8 9" key="1">
    <citation type="submission" date="2016-04" db="EMBL/GenBank/DDBJ databases">
        <title>Draft genome sequence of freshwater magnetotactic bacteria Magnetospirillum marisnigri SP-1 and Magnetospirillum moscoviense BB-1.</title>
        <authorList>
            <person name="Koziaeva V."/>
            <person name="Dziuba M.V."/>
            <person name="Ivanov T.M."/>
            <person name="Kuznetsov B."/>
            <person name="Grouzdev D.S."/>
        </authorList>
    </citation>
    <scope>NUCLEOTIDE SEQUENCE [LARGE SCALE GENOMIC DNA]</scope>
    <source>
        <strain evidence="8 9">SP-1</strain>
    </source>
</reference>
<evidence type="ECO:0000256" key="4">
    <source>
        <dbReference type="ARBA" id="ARBA00023267"/>
    </source>
</evidence>
<dbReference type="PROSITE" id="PS51733">
    <property type="entry name" value="BPL_LPL_CATALYTIC"/>
    <property type="match status" value="1"/>
</dbReference>
<dbReference type="NCBIfam" id="TIGR00121">
    <property type="entry name" value="birA_ligase"/>
    <property type="match status" value="1"/>
</dbReference>
<feature type="domain" description="BPL/LPL catalytic" evidence="7">
    <location>
        <begin position="1"/>
        <end position="192"/>
    </location>
</feature>
<dbReference type="InterPro" id="IPR045864">
    <property type="entry name" value="aa-tRNA-synth_II/BPL/LPL"/>
</dbReference>
<dbReference type="GO" id="GO:0005524">
    <property type="term" value="F:ATP binding"/>
    <property type="evidence" value="ECO:0007669"/>
    <property type="project" value="UniProtKB-KW"/>
</dbReference>
<protein>
    <recommendedName>
        <fullName evidence="5">biotin--[biotin carboxyl-carrier protein] ligase</fullName>
        <ecNumber evidence="5">6.3.4.15</ecNumber>
    </recommendedName>
</protein>
<evidence type="ECO:0000313" key="8">
    <source>
        <dbReference type="EMBL" id="OAN53925.1"/>
    </source>
</evidence>
<organism evidence="8 9">
    <name type="scientific">Paramagnetospirillum marisnigri</name>
    <dbReference type="NCBI Taxonomy" id="1285242"/>
    <lineage>
        <taxon>Bacteria</taxon>
        <taxon>Pseudomonadati</taxon>
        <taxon>Pseudomonadota</taxon>
        <taxon>Alphaproteobacteria</taxon>
        <taxon>Rhodospirillales</taxon>
        <taxon>Magnetospirillaceae</taxon>
        <taxon>Paramagnetospirillum</taxon>
    </lineage>
</organism>
<dbReference type="Gene3D" id="2.30.30.100">
    <property type="match status" value="1"/>
</dbReference>
<dbReference type="OrthoDB" id="9807064at2"/>
<dbReference type="RefSeq" id="WP_156612455.1">
    <property type="nucleotide sequence ID" value="NZ_LWQT01000038.1"/>
</dbReference>
<gene>
    <name evidence="8" type="ORF">A6A04_13630</name>
</gene>
<dbReference type="SUPFAM" id="SSF55681">
    <property type="entry name" value="Class II aaRS and biotin synthetases"/>
    <property type="match status" value="1"/>
</dbReference>
<dbReference type="InterPro" id="IPR004408">
    <property type="entry name" value="Biotin_CoA_COase_ligase"/>
</dbReference>
<proteinExistence type="predicted"/>
<evidence type="ECO:0000256" key="1">
    <source>
        <dbReference type="ARBA" id="ARBA00022598"/>
    </source>
</evidence>
<dbReference type="InterPro" id="IPR003142">
    <property type="entry name" value="BPL_C"/>
</dbReference>
<dbReference type="CDD" id="cd16442">
    <property type="entry name" value="BPL"/>
    <property type="match status" value="1"/>
</dbReference>
<dbReference type="STRING" id="1285242.A6A04_13630"/>
<evidence type="ECO:0000256" key="5">
    <source>
        <dbReference type="ARBA" id="ARBA00024227"/>
    </source>
</evidence>
<dbReference type="Gene3D" id="3.30.930.10">
    <property type="entry name" value="Bira Bifunctional Protein, Domain 2"/>
    <property type="match status" value="1"/>
</dbReference>
<dbReference type="InterPro" id="IPR004143">
    <property type="entry name" value="BPL_LPL_catalytic"/>
</dbReference>
<keyword evidence="1 8" id="KW-0436">Ligase</keyword>